<dbReference type="EMBL" id="JAIFTL010000575">
    <property type="protein sequence ID" value="KAG9319159.1"/>
    <property type="molecule type" value="Genomic_DNA"/>
</dbReference>
<reference evidence="1" key="1">
    <citation type="submission" date="2021-07" db="EMBL/GenBank/DDBJ databases">
        <title>Draft genome of Mortierella alpina, strain LL118, isolated from an aspen leaf litter sample.</title>
        <authorList>
            <person name="Yang S."/>
            <person name="Vinatzer B.A."/>
        </authorList>
    </citation>
    <scope>NUCLEOTIDE SEQUENCE</scope>
    <source>
        <strain evidence="1">LL118</strain>
    </source>
</reference>
<evidence type="ECO:0000313" key="1">
    <source>
        <dbReference type="EMBL" id="KAG9319159.1"/>
    </source>
</evidence>
<accession>A0A9P7ZWC5</accession>
<gene>
    <name evidence="1" type="ORF">KVV02_000628</name>
</gene>
<sequence length="114" mass="12457">MSHGRRGIIAVPECVPSSYSKKPLPRATATCNAYSNMKVATSSLISVFGILALAVISTNAQFHPPVDKKACDEKYSLELGNCISAHPKDPSNPERAKCTIASRDKWNFCLHPWI</sequence>
<name>A0A9P7ZWC5_MORAP</name>
<dbReference type="AlphaFoldDB" id="A0A9P7ZWC5"/>
<organism evidence="1 2">
    <name type="scientific">Mortierella alpina</name>
    <name type="common">Oleaginous fungus</name>
    <name type="synonym">Mortierella renispora</name>
    <dbReference type="NCBI Taxonomy" id="64518"/>
    <lineage>
        <taxon>Eukaryota</taxon>
        <taxon>Fungi</taxon>
        <taxon>Fungi incertae sedis</taxon>
        <taxon>Mucoromycota</taxon>
        <taxon>Mortierellomycotina</taxon>
        <taxon>Mortierellomycetes</taxon>
        <taxon>Mortierellales</taxon>
        <taxon>Mortierellaceae</taxon>
        <taxon>Mortierella</taxon>
    </lineage>
</organism>
<dbReference type="Proteomes" id="UP000717515">
    <property type="component" value="Unassembled WGS sequence"/>
</dbReference>
<comment type="caution">
    <text evidence="1">The sequence shown here is derived from an EMBL/GenBank/DDBJ whole genome shotgun (WGS) entry which is preliminary data.</text>
</comment>
<evidence type="ECO:0000313" key="2">
    <source>
        <dbReference type="Proteomes" id="UP000717515"/>
    </source>
</evidence>
<protein>
    <submittedName>
        <fullName evidence="1">Uncharacterized protein</fullName>
    </submittedName>
</protein>
<proteinExistence type="predicted"/>